<feature type="domain" description="VOC" evidence="1">
    <location>
        <begin position="28"/>
        <end position="173"/>
    </location>
</feature>
<name>A0A7Y0LG62_9GAMM</name>
<dbReference type="Pfam" id="PF00903">
    <property type="entry name" value="Glyoxalase"/>
    <property type="match status" value="1"/>
</dbReference>
<dbReference type="PROSITE" id="PS51819">
    <property type="entry name" value="VOC"/>
    <property type="match status" value="1"/>
</dbReference>
<dbReference type="CDD" id="cd06587">
    <property type="entry name" value="VOC"/>
    <property type="match status" value="1"/>
</dbReference>
<gene>
    <name evidence="2" type="ORF">HII17_18550</name>
</gene>
<dbReference type="Gene3D" id="3.10.180.10">
    <property type="entry name" value="2,3-Dihydroxybiphenyl 1,2-Dioxygenase, domain 1"/>
    <property type="match status" value="1"/>
</dbReference>
<proteinExistence type="predicted"/>
<dbReference type="SUPFAM" id="SSF54593">
    <property type="entry name" value="Glyoxalase/Bleomycin resistance protein/Dihydroxybiphenyl dioxygenase"/>
    <property type="match status" value="1"/>
</dbReference>
<evidence type="ECO:0000313" key="2">
    <source>
        <dbReference type="EMBL" id="NMP33552.1"/>
    </source>
</evidence>
<dbReference type="Proteomes" id="UP000568664">
    <property type="component" value="Unassembled WGS sequence"/>
</dbReference>
<dbReference type="InterPro" id="IPR029068">
    <property type="entry name" value="Glyas_Bleomycin-R_OHBP_Dase"/>
</dbReference>
<protein>
    <submittedName>
        <fullName evidence="2">VOC family protein</fullName>
    </submittedName>
</protein>
<accession>A0A7Y0LG62</accession>
<keyword evidence="3" id="KW-1185">Reference proteome</keyword>
<dbReference type="EMBL" id="JABBXH010000010">
    <property type="protein sequence ID" value="NMP33552.1"/>
    <property type="molecule type" value="Genomic_DNA"/>
</dbReference>
<dbReference type="InterPro" id="IPR004360">
    <property type="entry name" value="Glyas_Fos-R_dOase_dom"/>
</dbReference>
<reference evidence="2 3" key="1">
    <citation type="submission" date="2020-04" db="EMBL/GenBank/DDBJ databases">
        <title>Thalassotalea sp. M1531, isolated from the surface of marine red alga.</title>
        <authorList>
            <person name="Pang L."/>
            <person name="Lu D.-C."/>
        </authorList>
    </citation>
    <scope>NUCLEOTIDE SEQUENCE [LARGE SCALE GENOMIC DNA]</scope>
    <source>
        <strain evidence="2 3">M1531</strain>
    </source>
</reference>
<organism evidence="2 3">
    <name type="scientific">Thalassotalea algicola</name>
    <dbReference type="NCBI Taxonomy" id="2716224"/>
    <lineage>
        <taxon>Bacteria</taxon>
        <taxon>Pseudomonadati</taxon>
        <taxon>Pseudomonadota</taxon>
        <taxon>Gammaproteobacteria</taxon>
        <taxon>Alteromonadales</taxon>
        <taxon>Colwelliaceae</taxon>
        <taxon>Thalassotalea</taxon>
    </lineage>
</organism>
<evidence type="ECO:0000259" key="1">
    <source>
        <dbReference type="PROSITE" id="PS51819"/>
    </source>
</evidence>
<comment type="caution">
    <text evidence="2">The sequence shown here is derived from an EMBL/GenBank/DDBJ whole genome shotgun (WGS) entry which is preliminary data.</text>
</comment>
<dbReference type="InterPro" id="IPR037523">
    <property type="entry name" value="VOC_core"/>
</dbReference>
<sequence length="182" mass="20578">MLTLFHGLVFSTTLLAKQVPEEERIPVDIRRTTFIVNDAEKSLKLYRDALGLKVIYDQMIESPMSNGETRKRRLVLLRANDDFIGAIGILEYINPLKPQRNETFSEPVPGDPIIVINAKDLDKRWPTIEKSPGVKVIDAPDVVHYPRANGGKIAVNVSMIRDPDGYWLEINQLLDKPASDKD</sequence>
<evidence type="ECO:0000313" key="3">
    <source>
        <dbReference type="Proteomes" id="UP000568664"/>
    </source>
</evidence>
<dbReference type="AlphaFoldDB" id="A0A7Y0LG62"/>